<accession>A0ABD4SMB9</accession>
<dbReference type="Proteomes" id="UP001200247">
    <property type="component" value="Unassembled WGS sequence"/>
</dbReference>
<evidence type="ECO:0000259" key="1">
    <source>
        <dbReference type="SMART" id="SM00901"/>
    </source>
</evidence>
<sequence>MDIRVASVAEAVETCKRLQKSGEATFFRGQTNDWPSIAPSLLRLRDSDRQQSIAKLEKFIEWAESVPQMAPYAHSRAALVAIAQHYGLPTTLLDLTRSPEVSVLFSKTQEEPLDLSESVIYCFSESDFSGLSSVRIVELDVANLWRLQAQRGLFLDFRDQEQVPDIRSIATRIFFPSVKLTEQERSYLYPVRKSALENVLDQWFYRHQVDTMMSDFVGIKHHLTVKRYSYPGAFQWRVVPDLPPTWVGEHQGWFLPIVEPEAVLRSTSPVSISLPASSDIGDAVEHVRCLVEAPILASRTSGQLLTFAIDVDSTTYPLVAGAERLLNRVWDGVRALPYDLSELVACISLTTALVLLRATGHDEIDDWHENLWGETDLLEVAPVGGHIEAGFVSKAALAEAFTTSHFHELASPFRRLAEANRRDLMTFVVDPWILFDFKRFKRIFVEQFIPSAVDGYWKEDIGLYEGALQCMWSIPFNPALLGYVTNKDYRFRSPLAHEANVEQIIYVTPTMDEADIEEAFVHSLPHVLDTGQPFQVRFPGYELDPRQVWEIDKTIQQCKAIVATSGISVLEVTTASRGPSQPRQPFDVPGLGAFEIWLIANDLLDKVVGRPMADLQPLLEKFMSELAVANGDLEARLNARLSSQSQSDKDAGTAA</sequence>
<organism evidence="2 3">
    <name type="scientific">Laribacter hongkongensis</name>
    <dbReference type="NCBI Taxonomy" id="168471"/>
    <lineage>
        <taxon>Bacteria</taxon>
        <taxon>Pseudomonadati</taxon>
        <taxon>Pseudomonadota</taxon>
        <taxon>Betaproteobacteria</taxon>
        <taxon>Neisseriales</taxon>
        <taxon>Aquaspirillaceae</taxon>
        <taxon>Laribacter</taxon>
    </lineage>
</organism>
<comment type="caution">
    <text evidence="2">The sequence shown here is derived from an EMBL/GenBank/DDBJ whole genome shotgun (WGS) entry which is preliminary data.</text>
</comment>
<dbReference type="Pfam" id="PF08867">
    <property type="entry name" value="FRG"/>
    <property type="match status" value="1"/>
</dbReference>
<dbReference type="SMART" id="SM00901">
    <property type="entry name" value="FRG"/>
    <property type="match status" value="1"/>
</dbReference>
<feature type="domain" description="FRG" evidence="1">
    <location>
        <begin position="21"/>
        <end position="121"/>
    </location>
</feature>
<reference evidence="2 3" key="1">
    <citation type="submission" date="2021-10" db="EMBL/GenBank/DDBJ databases">
        <title>Whole-genome sequencing analysis of Laribacter hongkongensis: virulence gene profiles, carbohydrate-active enzyme prediction, and antimicrobial resistance characterization.</title>
        <authorList>
            <person name="Yuan P."/>
            <person name="Zhan Y."/>
            <person name="Chen D."/>
        </authorList>
    </citation>
    <scope>NUCLEOTIDE SEQUENCE [LARGE SCALE GENOMIC DNA]</scope>
    <source>
        <strain evidence="2 3">W67</strain>
    </source>
</reference>
<dbReference type="RefSeq" id="WP_239893336.1">
    <property type="nucleotide sequence ID" value="NZ_JAJAXM010000001.1"/>
</dbReference>
<gene>
    <name evidence="2" type="ORF">LH440_00795</name>
</gene>
<proteinExistence type="predicted"/>
<evidence type="ECO:0000313" key="3">
    <source>
        <dbReference type="Proteomes" id="UP001200247"/>
    </source>
</evidence>
<protein>
    <submittedName>
        <fullName evidence="2">FRG domain-containing protein</fullName>
    </submittedName>
</protein>
<dbReference type="AlphaFoldDB" id="A0ABD4SMB9"/>
<evidence type="ECO:0000313" key="2">
    <source>
        <dbReference type="EMBL" id="MCG9024458.1"/>
    </source>
</evidence>
<dbReference type="InterPro" id="IPR014966">
    <property type="entry name" value="FRG-dom"/>
</dbReference>
<dbReference type="EMBL" id="JAJAXM010000001">
    <property type="protein sequence ID" value="MCG9024458.1"/>
    <property type="molecule type" value="Genomic_DNA"/>
</dbReference>
<name>A0ABD4SMB9_9NEIS</name>